<accession>A0A8T3BKJ8</accession>
<organism evidence="4 5">
    <name type="scientific">Dendrobium nobile</name>
    <name type="common">Orchid</name>
    <dbReference type="NCBI Taxonomy" id="94219"/>
    <lineage>
        <taxon>Eukaryota</taxon>
        <taxon>Viridiplantae</taxon>
        <taxon>Streptophyta</taxon>
        <taxon>Embryophyta</taxon>
        <taxon>Tracheophyta</taxon>
        <taxon>Spermatophyta</taxon>
        <taxon>Magnoliopsida</taxon>
        <taxon>Liliopsida</taxon>
        <taxon>Asparagales</taxon>
        <taxon>Orchidaceae</taxon>
        <taxon>Epidendroideae</taxon>
        <taxon>Malaxideae</taxon>
        <taxon>Dendrobiinae</taxon>
        <taxon>Dendrobium</taxon>
    </lineage>
</organism>
<feature type="compositionally biased region" description="Basic residues" evidence="2">
    <location>
        <begin position="767"/>
        <end position="778"/>
    </location>
</feature>
<feature type="compositionally biased region" description="Basic and acidic residues" evidence="2">
    <location>
        <begin position="155"/>
        <end position="164"/>
    </location>
</feature>
<dbReference type="EMBL" id="JAGYWB010000008">
    <property type="protein sequence ID" value="KAI0513842.1"/>
    <property type="molecule type" value="Genomic_DNA"/>
</dbReference>
<reference evidence="4" key="1">
    <citation type="journal article" date="2022" name="Front. Genet.">
        <title>Chromosome-Scale Assembly of the Dendrobium nobile Genome Provides Insights Into the Molecular Mechanism of the Biosynthesis of the Medicinal Active Ingredient of Dendrobium.</title>
        <authorList>
            <person name="Xu Q."/>
            <person name="Niu S.-C."/>
            <person name="Li K.-L."/>
            <person name="Zheng P.-J."/>
            <person name="Zhang X.-J."/>
            <person name="Jia Y."/>
            <person name="Liu Y."/>
            <person name="Niu Y.-X."/>
            <person name="Yu L.-H."/>
            <person name="Chen D.-F."/>
            <person name="Zhang G.-Q."/>
        </authorList>
    </citation>
    <scope>NUCLEOTIDE SEQUENCE</scope>
    <source>
        <tissue evidence="4">Leaf</tissue>
    </source>
</reference>
<evidence type="ECO:0000313" key="4">
    <source>
        <dbReference type="EMBL" id="KAI0513842.1"/>
    </source>
</evidence>
<feature type="compositionally biased region" description="Polar residues" evidence="2">
    <location>
        <begin position="809"/>
        <end position="820"/>
    </location>
</feature>
<feature type="region of interest" description="Disordered" evidence="2">
    <location>
        <begin position="1271"/>
        <end position="1294"/>
    </location>
</feature>
<feature type="domain" description="SWIM-type" evidence="3">
    <location>
        <begin position="682"/>
        <end position="717"/>
    </location>
</feature>
<evidence type="ECO:0000256" key="2">
    <source>
        <dbReference type="SAM" id="MobiDB-lite"/>
    </source>
</evidence>
<dbReference type="GO" id="GO:0008270">
    <property type="term" value="F:zinc ion binding"/>
    <property type="evidence" value="ECO:0007669"/>
    <property type="project" value="UniProtKB-KW"/>
</dbReference>
<evidence type="ECO:0000256" key="1">
    <source>
        <dbReference type="PROSITE-ProRule" id="PRU00325"/>
    </source>
</evidence>
<dbReference type="PANTHER" id="PTHR31973:SF195">
    <property type="entry name" value="MUDR FAMILY TRANSPOSASE"/>
    <property type="match status" value="1"/>
</dbReference>
<feature type="region of interest" description="Disordered" evidence="2">
    <location>
        <begin position="761"/>
        <end position="781"/>
    </location>
</feature>
<keyword evidence="5" id="KW-1185">Reference proteome</keyword>
<dbReference type="InterPro" id="IPR007527">
    <property type="entry name" value="Znf_SWIM"/>
</dbReference>
<sequence>MSGRGASFVLMYGGHLSLDDKYSPTYVGGSYRPLQVYANMNLEQLKIRILKSLKYDTSKYSVNLVCRLPLGNEFIASVVDDDEVCQMVLSHAVGQILLLYVEVKEITTENIAVEQLTAHMHETYTFDGVTDYSPTNPSFMPQNVNDRHRSFCHDIPESSERPSVDVDDGYETMSSGSSDPGITVNNDFVKAYSSTREWDEDVANDRAYVGSQVEEEFSIPVELMEGMCFTKKEDLQFALQGWSIINNVEYVIVASNRQKFTVVCAQSGRSDRPCIWRLHAGVSKRLGGIWKISSMKNQHTCATPILTTGHRQCNSQFISYFILPSIRRHMDLKPREIIGQIEAKFNIKVLYMKAWDARRKAVKIVFCSWEESYLTINLFMDAVVFSMPETVYKIQTSENHRFERLFFSFGPSIKGWSYCRPVLCLDGTFLLGKYRGTLLTAVGIDANNGLYPLAFAIVESECVDSWVWFLSQLHILLPIVSTRPDLCIISDRHTGLVRGCREIFPHAAHRHCLHHLWENFKKAVRRMGVGDVEFLCQKMYMAGNTDDPMVFDRCMKDMINVKADIHQWLVERDVTSWALTYDGGFRYGVMTTNASESFNGVLKRARGLPIQALITAIYYNVVALHLRRNEMLEGSEIDATRPFAQRIQATLRKIEQEARRLPQPIRINMREFQVVDMSSRSFRVDLVDNINCICTCGKTITYHIPCPHVVSCISVLRQSHYNYVSQYYSLDNYKMTYADPFHNIPDRSTWAQHNPASGIHPLLPPNFRRRSGRPRTNRFRNTMDEGIGQSFMAAAEARGRGRRRRPSSVEASTQPSVHTIQPSISSLAGSHRAAHPEQGTILEAASHLLMVHEWPINCPRFMEALVFVGLDSVSQMRYRRMDHHLLTALIDGPSFVGHPFVGSGRRWLSWPDCCDDLLGQHPDPNILYHDPFNPRITAKFKMGQAHAQTCIPLRWLRWIFWRDSYIDLSEMDFWRHVRAYILFLLGCHLLPDTSGSEIHLQYLPLMEDIAIFRTYSLGGAVLAHLYRELSEATRPKRANIAGWNEERLREVPVGNVMTYMDELDGLLESQEPYTAEIRAQVPEICTSGQDTWLSRVPLISWKRVEWHLPDRVLRQFGYCPSTDIMPMDPSFVRVDGRGKSDTDWALYHQASIALWESKRVYIVTGEIPGLDYEYKVKQYLAWFHSWATLYMLKPPVDPPSTYYLRSPAERHMRDFFVSMERRLQPHFGGTEGTPLQMDVNIVGDMCQRLRQQIYIDDAHYFDEADTQVFSPAIPTADPYDAGPSSYPDLGPSQSHFTAEFDVASTPQFVPSSLGEPPVTQQDVSDQDQRHLRTRPLRAPQHFTPGTDAIPHRHKRRH</sequence>
<feature type="region of interest" description="Disordered" evidence="2">
    <location>
        <begin position="1307"/>
        <end position="1357"/>
    </location>
</feature>
<protein>
    <recommendedName>
        <fullName evidence="3">SWIM-type domain-containing protein</fullName>
    </recommendedName>
</protein>
<dbReference type="PROSITE" id="PS50966">
    <property type="entry name" value="ZF_SWIM"/>
    <property type="match status" value="1"/>
</dbReference>
<keyword evidence="1" id="KW-0862">Zinc</keyword>
<feature type="region of interest" description="Disordered" evidence="2">
    <location>
        <begin position="155"/>
        <end position="180"/>
    </location>
</feature>
<dbReference type="InterPro" id="IPR018289">
    <property type="entry name" value="MULE_transposase_dom"/>
</dbReference>
<evidence type="ECO:0000259" key="3">
    <source>
        <dbReference type="PROSITE" id="PS50966"/>
    </source>
</evidence>
<keyword evidence="1" id="KW-0863">Zinc-finger</keyword>
<dbReference type="Pfam" id="PF10536">
    <property type="entry name" value="PMD"/>
    <property type="match status" value="1"/>
</dbReference>
<keyword evidence="1" id="KW-0479">Metal-binding</keyword>
<name>A0A8T3BKJ8_DENNO</name>
<dbReference type="Proteomes" id="UP000829196">
    <property type="component" value="Unassembled WGS sequence"/>
</dbReference>
<evidence type="ECO:0000313" key="5">
    <source>
        <dbReference type="Proteomes" id="UP000829196"/>
    </source>
</evidence>
<dbReference type="PANTHER" id="PTHR31973">
    <property type="entry name" value="POLYPROTEIN, PUTATIVE-RELATED"/>
    <property type="match status" value="1"/>
</dbReference>
<proteinExistence type="predicted"/>
<gene>
    <name evidence="4" type="ORF">KFK09_009873</name>
</gene>
<comment type="caution">
    <text evidence="4">The sequence shown here is derived from an EMBL/GenBank/DDBJ whole genome shotgun (WGS) entry which is preliminary data.</text>
</comment>
<dbReference type="Pfam" id="PF10551">
    <property type="entry name" value="MULE"/>
    <property type="match status" value="1"/>
</dbReference>
<dbReference type="InterPro" id="IPR019557">
    <property type="entry name" value="AminoTfrase-like_pln_mobile"/>
</dbReference>
<feature type="region of interest" description="Disordered" evidence="2">
    <location>
        <begin position="795"/>
        <end position="820"/>
    </location>
</feature>